<reference evidence="4" key="1">
    <citation type="submission" date="2017-04" db="EMBL/GenBank/DDBJ databases">
        <title>Plasmodium gonderi genome.</title>
        <authorList>
            <person name="Arisue N."/>
            <person name="Honma H."/>
            <person name="Kawai S."/>
            <person name="Tougan T."/>
            <person name="Tanabe K."/>
            <person name="Horii T."/>
        </authorList>
    </citation>
    <scope>NUCLEOTIDE SEQUENCE [LARGE SCALE GENOMIC DNA]</scope>
    <source>
        <strain evidence="4">ATCC 30045</strain>
    </source>
</reference>
<feature type="compositionally biased region" description="Basic and acidic residues" evidence="1">
    <location>
        <begin position="216"/>
        <end position="286"/>
    </location>
</feature>
<dbReference type="EMBL" id="BDQF01000005">
    <property type="protein sequence ID" value="GAW79603.1"/>
    <property type="molecule type" value="Genomic_DNA"/>
</dbReference>
<dbReference type="RefSeq" id="XP_028542192.1">
    <property type="nucleotide sequence ID" value="XM_028686391.1"/>
</dbReference>
<keyword evidence="4" id="KW-1185">Reference proteome</keyword>
<proteinExistence type="predicted"/>
<evidence type="ECO:0000313" key="3">
    <source>
        <dbReference type="EMBL" id="GAW79603.1"/>
    </source>
</evidence>
<accession>A0A1Y1JGN9</accession>
<feature type="region of interest" description="Disordered" evidence="1">
    <location>
        <begin position="88"/>
        <end position="372"/>
    </location>
</feature>
<dbReference type="OMA" id="RNRDMEM"/>
<feature type="compositionally biased region" description="Basic residues" evidence="1">
    <location>
        <begin position="113"/>
        <end position="124"/>
    </location>
</feature>
<dbReference type="AlphaFoldDB" id="A0A1Y1JGN9"/>
<dbReference type="InterPro" id="IPR044885">
    <property type="entry name" value="PRESA_N_sf"/>
</dbReference>
<gene>
    <name evidence="3" type="ORF">PGO_050130</name>
</gene>
<dbReference type="Gene3D" id="6.10.280.180">
    <property type="entry name" value="Plasmodium RESA, N-terminal helical domain"/>
    <property type="match status" value="1"/>
</dbReference>
<dbReference type="PANTHER" id="PTHR36193:SF23">
    <property type="entry name" value="PHISTB DOMAIN-CONTAINING RESA-LIKE PROTEIN 1"/>
    <property type="match status" value="1"/>
</dbReference>
<feature type="compositionally biased region" description="Basic and acidic residues" evidence="1">
    <location>
        <begin position="125"/>
        <end position="135"/>
    </location>
</feature>
<dbReference type="Pfam" id="PF09687">
    <property type="entry name" value="PRESAN"/>
    <property type="match status" value="1"/>
</dbReference>
<dbReference type="PANTHER" id="PTHR36193">
    <property type="entry name" value="PHISTB DOMAIN-CONTAINING RESA-LIKE PROTEIN 1"/>
    <property type="match status" value="1"/>
</dbReference>
<sequence>MVNSNETCMLTRKFTFDNKVDSQNNFANSLNGVENEPKRKDDKKFKSLRSTHVFLLAILFVLFQNGYTYENGVQGRNEGSRQLGYSKFFKEGDKDNNNVKTDRTDDPDEGEKRRSHHRGSRNQMRHREEYTRDMDSYDPANRGASASMQRDIENSRRRNRNRDMEMDMDEEKGARRRNRNRDMEMDMDEEKDRRRNRNRDMEMDMDEEKGARRRNRDRDMERDMDEEKGGRRRNRDRDMERDMDEEKGARRRNRDRDMERDMDEEKGGRRRNRDRDMERDMDEEKGRRRNRNRGGIDGDVDGEDGRGMDQDRRKNKNREMNMEEMPRELGREVGRIMEGGMNRDRRRNDDIEREDGRDMSGDRKMRKGRDMDELRKRGMDEDMERGKKRNKNMEMNDPMMDKNNKCMDKNPKSPKNAMSAEADVKSLEGLNISDLKFNVSEAEIAQLIDKLEEYVKFNDMFILFNYVNNNEKTKYIKMQLSILRLCENLSKTYKVPHYYKTRQWSKAFQGMSDQLLHNERKSYNKLCSFLQNGNSSHIAFVEFLNELIGIWTSFTKEMEKYWKEYLTNKIKVYWDNTNVEM</sequence>
<protein>
    <submittedName>
        <fullName evidence="3">Phist protein</fullName>
    </submittedName>
</protein>
<dbReference type="Proteomes" id="UP000195521">
    <property type="component" value="Unassembled WGS sequence"/>
</dbReference>
<organism evidence="3 4">
    <name type="scientific">Plasmodium gonderi</name>
    <dbReference type="NCBI Taxonomy" id="77519"/>
    <lineage>
        <taxon>Eukaryota</taxon>
        <taxon>Sar</taxon>
        <taxon>Alveolata</taxon>
        <taxon>Apicomplexa</taxon>
        <taxon>Aconoidasida</taxon>
        <taxon>Haemosporida</taxon>
        <taxon>Plasmodiidae</taxon>
        <taxon>Plasmodium</taxon>
        <taxon>Plasmodium (Plasmodium)</taxon>
    </lineage>
</organism>
<dbReference type="NCBIfam" id="TIGR01639">
    <property type="entry name" value="P_fal_TIGR01639"/>
    <property type="match status" value="1"/>
</dbReference>
<comment type="caution">
    <text evidence="3">The sequence shown here is derived from an EMBL/GenBank/DDBJ whole genome shotgun (WGS) entry which is preliminary data.</text>
</comment>
<name>A0A1Y1JGN9_PLAGO</name>
<dbReference type="InterPro" id="IPR019111">
    <property type="entry name" value="PRESA_N"/>
</dbReference>
<feature type="domain" description="Plasmodium RESA N-terminal" evidence="2">
    <location>
        <begin position="438"/>
        <end position="562"/>
    </location>
</feature>
<feature type="compositionally biased region" description="Basic and acidic residues" evidence="1">
    <location>
        <begin position="88"/>
        <end position="104"/>
    </location>
</feature>
<feature type="compositionally biased region" description="Basic and acidic residues" evidence="1">
    <location>
        <begin position="303"/>
        <end position="372"/>
    </location>
</feature>
<evidence type="ECO:0000313" key="4">
    <source>
        <dbReference type="Proteomes" id="UP000195521"/>
    </source>
</evidence>
<dbReference type="OrthoDB" id="387001at2759"/>
<feature type="compositionally biased region" description="Basic and acidic residues" evidence="1">
    <location>
        <begin position="150"/>
        <end position="165"/>
    </location>
</feature>
<evidence type="ECO:0000256" key="1">
    <source>
        <dbReference type="SAM" id="MobiDB-lite"/>
    </source>
</evidence>
<feature type="compositionally biased region" description="Basic and acidic residues" evidence="1">
    <location>
        <begin position="180"/>
        <end position="202"/>
    </location>
</feature>
<dbReference type="InterPro" id="IPR006526">
    <property type="entry name" value="Export_prot_PHISTa/b/c"/>
</dbReference>
<dbReference type="GeneID" id="39746314"/>
<evidence type="ECO:0000259" key="2">
    <source>
        <dbReference type="Pfam" id="PF09687"/>
    </source>
</evidence>